<evidence type="ECO:0000313" key="2">
    <source>
        <dbReference type="Proteomes" id="UP000242222"/>
    </source>
</evidence>
<evidence type="ECO:0000313" key="1">
    <source>
        <dbReference type="EMBL" id="SFN20042.1"/>
    </source>
</evidence>
<proteinExistence type="predicted"/>
<name>A0A1I4X316_9GAMM</name>
<dbReference type="AlphaFoldDB" id="A0A1I4X316"/>
<gene>
    <name evidence="1" type="ORF">SAMN05216516_103251</name>
</gene>
<dbReference type="Pfam" id="PF22756">
    <property type="entry name" value="E217_gp29"/>
    <property type="match status" value="1"/>
</dbReference>
<dbReference type="Proteomes" id="UP000242222">
    <property type="component" value="Unassembled WGS sequence"/>
</dbReference>
<sequence length="115" mass="13314">MRSYQVVDDDANHKEIQLVEKTLQVQGQVSDSDKFTATDLIATVRMIVNSLFFVDALKKHRVGVQRASDIRTPYFLNDQGDYQQSPSFDFNVTFHREIRLNTKAVTALYPDIYRI</sequence>
<organism evidence="1 2">
    <name type="scientific">Izhakiella capsodis</name>
    <dbReference type="NCBI Taxonomy" id="1367852"/>
    <lineage>
        <taxon>Bacteria</taxon>
        <taxon>Pseudomonadati</taxon>
        <taxon>Pseudomonadota</taxon>
        <taxon>Gammaproteobacteria</taxon>
        <taxon>Enterobacterales</taxon>
        <taxon>Erwiniaceae</taxon>
        <taxon>Izhakiella</taxon>
    </lineage>
</organism>
<dbReference type="InterPro" id="IPR054447">
    <property type="entry name" value="Gp29-like"/>
</dbReference>
<accession>A0A1I4X316</accession>
<dbReference type="EMBL" id="FOVC01000003">
    <property type="protein sequence ID" value="SFN20042.1"/>
    <property type="molecule type" value="Genomic_DNA"/>
</dbReference>
<reference evidence="2" key="1">
    <citation type="submission" date="2016-10" db="EMBL/GenBank/DDBJ databases">
        <authorList>
            <person name="Varghese N."/>
            <person name="Submissions S."/>
        </authorList>
    </citation>
    <scope>NUCLEOTIDE SEQUENCE [LARGE SCALE GENOMIC DNA]</scope>
    <source>
        <strain evidence="2">N6PO6</strain>
    </source>
</reference>
<protein>
    <submittedName>
        <fullName evidence="1">Uncharacterized protein</fullName>
    </submittedName>
</protein>
<keyword evidence="2" id="KW-1185">Reference proteome</keyword>
<dbReference type="STRING" id="1367852.SAMN05216516_103251"/>